<feature type="region of interest" description="Disordered" evidence="1">
    <location>
        <begin position="1"/>
        <end position="112"/>
    </location>
</feature>
<feature type="compositionally biased region" description="Basic residues" evidence="1">
    <location>
        <begin position="247"/>
        <end position="265"/>
    </location>
</feature>
<protein>
    <submittedName>
        <fullName evidence="2">Uncharacterized protein</fullName>
    </submittedName>
</protein>
<proteinExistence type="predicted"/>
<reference evidence="3" key="1">
    <citation type="journal article" date="2018" name="Nat. Microbiol.">
        <title>Leveraging single-cell genomics to expand the fungal tree of life.</title>
        <authorList>
            <person name="Ahrendt S.R."/>
            <person name="Quandt C.A."/>
            <person name="Ciobanu D."/>
            <person name="Clum A."/>
            <person name="Salamov A."/>
            <person name="Andreopoulos B."/>
            <person name="Cheng J.F."/>
            <person name="Woyke T."/>
            <person name="Pelin A."/>
            <person name="Henrissat B."/>
            <person name="Reynolds N.K."/>
            <person name="Benny G.L."/>
            <person name="Smith M.E."/>
            <person name="James T.Y."/>
            <person name="Grigoriev I.V."/>
        </authorList>
    </citation>
    <scope>NUCLEOTIDE SEQUENCE [LARGE SCALE GENOMIC DNA]</scope>
    <source>
        <strain evidence="3">Benny S71-1</strain>
    </source>
</reference>
<dbReference type="Proteomes" id="UP000278143">
    <property type="component" value="Unassembled WGS sequence"/>
</dbReference>
<feature type="region of interest" description="Disordered" evidence="1">
    <location>
        <begin position="388"/>
        <end position="476"/>
    </location>
</feature>
<gene>
    <name evidence="2" type="ORF">SYNPS1DRAFT_26843</name>
</gene>
<accession>A0A4P9Z4U6</accession>
<dbReference type="InterPro" id="IPR019317">
    <property type="entry name" value="BRI3"/>
</dbReference>
<keyword evidence="3" id="KW-1185">Reference proteome</keyword>
<evidence type="ECO:0000313" key="3">
    <source>
        <dbReference type="Proteomes" id="UP000278143"/>
    </source>
</evidence>
<dbReference type="OrthoDB" id="2564984at2759"/>
<name>A0A4P9Z4U6_9FUNG</name>
<feature type="region of interest" description="Disordered" evidence="1">
    <location>
        <begin position="238"/>
        <end position="273"/>
    </location>
</feature>
<sequence length="530" mass="57377">MSKSTLASNRDAAPLADGAAMSTAHTGADAADKDGEVDGQPGMAVADGGENGARHHWSSSKPYPAISIDSRDSMRTVTPQSTVNSERSHSSANAASNHDDGNGGGDVGEPHRRDATIASHVQESVILMEHMHDALGTLSYTAVWDDTLASSRYPTVMAHDLTTILPDAPAEDAAHLAQSSTAAEARDTSTGRRHAAPGRRAQLVKLLRKRFSRRPSHAPSATQQTGLAAIHDAPIVATESATDRRAAMRKWWQRRRRPRRGRRQSVRASGLSTMAMSRPTPAAAAAPAIAVASPAVDTSEEDDTPRLTIEMEHAPASPDSVVSGLASHAATAISQHTHSTSSSFPLDDAQTYSANSVNKRYSPLFALPPPLAERPELPRRLHYYYHSEPYRRGTPRPPDTAHPTQSPGHAHPASQPVRPSKDDAHSRSMSPGRPSDFADLSPYAWQTQEEASAARRHARASGDPSNDRRRPSQHRPMCIDGEGHHYAREATLCGICWSILFFPCGLLCCYTLSERRCKKCQQHVAGRHYR</sequence>
<feature type="region of interest" description="Disordered" evidence="1">
    <location>
        <begin position="178"/>
        <end position="198"/>
    </location>
</feature>
<evidence type="ECO:0000313" key="2">
    <source>
        <dbReference type="EMBL" id="RKP27495.1"/>
    </source>
</evidence>
<dbReference type="EMBL" id="KZ989196">
    <property type="protein sequence ID" value="RKP27495.1"/>
    <property type="molecule type" value="Genomic_DNA"/>
</dbReference>
<dbReference type="AlphaFoldDB" id="A0A4P9Z4U6"/>
<organism evidence="2 3">
    <name type="scientific">Syncephalis pseudoplumigaleata</name>
    <dbReference type="NCBI Taxonomy" id="1712513"/>
    <lineage>
        <taxon>Eukaryota</taxon>
        <taxon>Fungi</taxon>
        <taxon>Fungi incertae sedis</taxon>
        <taxon>Zoopagomycota</taxon>
        <taxon>Zoopagomycotina</taxon>
        <taxon>Zoopagomycetes</taxon>
        <taxon>Zoopagales</taxon>
        <taxon>Piptocephalidaceae</taxon>
        <taxon>Syncephalis</taxon>
    </lineage>
</organism>
<feature type="compositionally biased region" description="Polar residues" evidence="1">
    <location>
        <begin position="75"/>
        <end position="85"/>
    </location>
</feature>
<dbReference type="Pfam" id="PF10164">
    <property type="entry name" value="BRI3"/>
    <property type="match status" value="1"/>
</dbReference>
<evidence type="ECO:0000256" key="1">
    <source>
        <dbReference type="SAM" id="MobiDB-lite"/>
    </source>
</evidence>